<comment type="caution">
    <text evidence="2">The sequence shown here is derived from an EMBL/GenBank/DDBJ whole genome shotgun (WGS) entry which is preliminary data.</text>
</comment>
<feature type="compositionally biased region" description="Basic and acidic residues" evidence="1">
    <location>
        <begin position="70"/>
        <end position="103"/>
    </location>
</feature>
<organism evidence="2 3">
    <name type="scientific">Actinomadura violacea</name>
    <dbReference type="NCBI Taxonomy" id="2819934"/>
    <lineage>
        <taxon>Bacteria</taxon>
        <taxon>Bacillati</taxon>
        <taxon>Actinomycetota</taxon>
        <taxon>Actinomycetes</taxon>
        <taxon>Streptosporangiales</taxon>
        <taxon>Thermomonosporaceae</taxon>
        <taxon>Actinomadura</taxon>
    </lineage>
</organism>
<feature type="compositionally biased region" description="Basic and acidic residues" evidence="1">
    <location>
        <begin position="110"/>
        <end position="128"/>
    </location>
</feature>
<accession>A0ABS3S3L2</accession>
<keyword evidence="3" id="KW-1185">Reference proteome</keyword>
<evidence type="ECO:0000256" key="1">
    <source>
        <dbReference type="SAM" id="MobiDB-lite"/>
    </source>
</evidence>
<evidence type="ECO:0000313" key="3">
    <source>
        <dbReference type="Proteomes" id="UP000680206"/>
    </source>
</evidence>
<reference evidence="2 3" key="1">
    <citation type="submission" date="2021-03" db="EMBL/GenBank/DDBJ databases">
        <title>Actinomadura violae sp. nov., isolated from lichen in Thailand.</title>
        <authorList>
            <person name="Kanchanasin P."/>
            <person name="Saeng-In P."/>
            <person name="Phongsopitanun W."/>
            <person name="Yuki M."/>
            <person name="Kudo T."/>
            <person name="Ohkuma M."/>
            <person name="Tanasupawat S."/>
        </authorList>
    </citation>
    <scope>NUCLEOTIDE SEQUENCE [LARGE SCALE GENOMIC DNA]</scope>
    <source>
        <strain evidence="2 3">LCR2-06</strain>
    </source>
</reference>
<gene>
    <name evidence="2" type="ORF">J4709_39065</name>
</gene>
<feature type="compositionally biased region" description="Basic and acidic residues" evidence="1">
    <location>
        <begin position="38"/>
        <end position="49"/>
    </location>
</feature>
<dbReference type="EMBL" id="JAGEPF010000028">
    <property type="protein sequence ID" value="MBO2463588.1"/>
    <property type="molecule type" value="Genomic_DNA"/>
</dbReference>
<sequence>MVASPTPAEAVPRRSSGMRSASAAARPACALLPAACTSDHEERDGRRPADDEDEQRGGDTAAQYPGVAAAEREPGAVRQHAGERLPHGGGDRGHPGDDAEGRHLVVLAHDVGHLPRQEQGQRAEEHRVQAQVRQRQ</sequence>
<dbReference type="Proteomes" id="UP000680206">
    <property type="component" value="Unassembled WGS sequence"/>
</dbReference>
<protein>
    <submittedName>
        <fullName evidence="2">Uncharacterized protein</fullName>
    </submittedName>
</protein>
<feature type="region of interest" description="Disordered" evidence="1">
    <location>
        <begin position="1"/>
        <end position="136"/>
    </location>
</feature>
<feature type="compositionally biased region" description="Low complexity" evidence="1">
    <location>
        <begin position="19"/>
        <end position="36"/>
    </location>
</feature>
<evidence type="ECO:0000313" key="2">
    <source>
        <dbReference type="EMBL" id="MBO2463588.1"/>
    </source>
</evidence>
<name>A0ABS3S3L2_9ACTN</name>
<proteinExistence type="predicted"/>